<gene>
    <name evidence="5" type="ORF">INP52_05700</name>
</gene>
<dbReference type="CDD" id="cd01276">
    <property type="entry name" value="PKCI_related"/>
    <property type="match status" value="1"/>
</dbReference>
<feature type="short sequence motif" description="Histidine triad motif" evidence="2 3">
    <location>
        <begin position="96"/>
        <end position="100"/>
    </location>
</feature>
<organism evidence="5 6">
    <name type="scientific">Thermophilibacter immobilis</name>
    <dbReference type="NCBI Taxonomy" id="2779519"/>
    <lineage>
        <taxon>Bacteria</taxon>
        <taxon>Bacillati</taxon>
        <taxon>Actinomycetota</taxon>
        <taxon>Coriobacteriia</taxon>
        <taxon>Coriobacteriales</taxon>
        <taxon>Atopobiaceae</taxon>
        <taxon>Thermophilibacter</taxon>
    </lineage>
</organism>
<dbReference type="PANTHER" id="PTHR23089">
    <property type="entry name" value="HISTIDINE TRIAD HIT PROTEIN"/>
    <property type="match status" value="1"/>
</dbReference>
<evidence type="ECO:0000313" key="6">
    <source>
        <dbReference type="Proteomes" id="UP000593735"/>
    </source>
</evidence>
<dbReference type="PRINTS" id="PR00332">
    <property type="entry name" value="HISTRIAD"/>
</dbReference>
<sequence length="115" mass="12374">MSDCIFCKIAHGEIPSDLLYEDDNVVAFEDLNPQAPVHVLVVPKAHYATLLEDVDAPTLVSMRRAVASVAKRFDLGERGFRCIVNTGADAGQTVMHLHLHVLGGTPLGEGLLPDA</sequence>
<name>A0A7S7M745_9ACTN</name>
<evidence type="ECO:0000259" key="4">
    <source>
        <dbReference type="PROSITE" id="PS51084"/>
    </source>
</evidence>
<evidence type="ECO:0000256" key="3">
    <source>
        <dbReference type="PROSITE-ProRule" id="PRU00464"/>
    </source>
</evidence>
<evidence type="ECO:0000256" key="1">
    <source>
        <dbReference type="PIRSR" id="PIRSR601310-1"/>
    </source>
</evidence>
<evidence type="ECO:0000256" key="2">
    <source>
        <dbReference type="PIRSR" id="PIRSR601310-3"/>
    </source>
</evidence>
<dbReference type="InterPro" id="IPR036265">
    <property type="entry name" value="HIT-like_sf"/>
</dbReference>
<dbReference type="InterPro" id="IPR001310">
    <property type="entry name" value="Histidine_triad_HIT"/>
</dbReference>
<feature type="active site" description="Tele-AMP-histidine intermediate" evidence="1">
    <location>
        <position position="98"/>
    </location>
</feature>
<evidence type="ECO:0000313" key="5">
    <source>
        <dbReference type="EMBL" id="QOY59939.1"/>
    </source>
</evidence>
<keyword evidence="6" id="KW-1185">Reference proteome</keyword>
<dbReference type="InterPro" id="IPR019808">
    <property type="entry name" value="Histidine_triad_CS"/>
</dbReference>
<dbReference type="InterPro" id="IPR011146">
    <property type="entry name" value="HIT-like"/>
</dbReference>
<dbReference type="AlphaFoldDB" id="A0A7S7M745"/>
<dbReference type="KEGG" id="tio:INP52_05700"/>
<dbReference type="Pfam" id="PF01230">
    <property type="entry name" value="HIT"/>
    <property type="match status" value="1"/>
</dbReference>
<dbReference type="SUPFAM" id="SSF54197">
    <property type="entry name" value="HIT-like"/>
    <property type="match status" value="1"/>
</dbReference>
<dbReference type="PROSITE" id="PS51084">
    <property type="entry name" value="HIT_2"/>
    <property type="match status" value="1"/>
</dbReference>
<reference evidence="5 6" key="1">
    <citation type="submission" date="2020-10" db="EMBL/GenBank/DDBJ databases">
        <title>Olsenella immobilis sp.nov., isolated from the mud in a fermentation cellar used for the production of Chinese strong-flavoured liquor.</title>
        <authorList>
            <person name="Lu L."/>
        </authorList>
    </citation>
    <scope>NUCLEOTIDE SEQUENCE [LARGE SCALE GENOMIC DNA]</scope>
    <source>
        <strain evidence="5 6">LZLJ-2</strain>
    </source>
</reference>
<proteinExistence type="predicted"/>
<dbReference type="GO" id="GO:0003824">
    <property type="term" value="F:catalytic activity"/>
    <property type="evidence" value="ECO:0007669"/>
    <property type="project" value="InterPro"/>
</dbReference>
<protein>
    <submittedName>
        <fullName evidence="5">Histidine triad nucleotide-binding protein</fullName>
    </submittedName>
</protein>
<dbReference type="EMBL" id="CP063767">
    <property type="protein sequence ID" value="QOY59939.1"/>
    <property type="molecule type" value="Genomic_DNA"/>
</dbReference>
<dbReference type="Gene3D" id="3.30.428.10">
    <property type="entry name" value="HIT-like"/>
    <property type="match status" value="1"/>
</dbReference>
<dbReference type="PROSITE" id="PS00892">
    <property type="entry name" value="HIT_1"/>
    <property type="match status" value="1"/>
</dbReference>
<accession>A0A7S7M745</accession>
<dbReference type="Proteomes" id="UP000593735">
    <property type="component" value="Chromosome"/>
</dbReference>
<dbReference type="RefSeq" id="WP_194369869.1">
    <property type="nucleotide sequence ID" value="NZ_CP063767.1"/>
</dbReference>
<feature type="domain" description="HIT" evidence="4">
    <location>
        <begin position="5"/>
        <end position="112"/>
    </location>
</feature>